<comment type="catalytic activity">
    <reaction evidence="1">
        <text>a uridine in RNA = a pseudouridine in RNA</text>
        <dbReference type="Rhea" id="RHEA:48348"/>
        <dbReference type="Rhea" id="RHEA-COMP:12068"/>
        <dbReference type="Rhea" id="RHEA-COMP:12069"/>
        <dbReference type="ChEBI" id="CHEBI:65314"/>
        <dbReference type="ChEBI" id="CHEBI:65315"/>
    </reaction>
</comment>
<dbReference type="AlphaFoldDB" id="A0A0R2FHK9"/>
<dbReference type="CDD" id="cd02869">
    <property type="entry name" value="PseudoU_synth_RluA_like"/>
    <property type="match status" value="1"/>
</dbReference>
<dbReference type="InterPro" id="IPR006145">
    <property type="entry name" value="PsdUridine_synth_RsuA/RluA"/>
</dbReference>
<dbReference type="GO" id="GO:0140098">
    <property type="term" value="F:catalytic activity, acting on RNA"/>
    <property type="evidence" value="ECO:0007669"/>
    <property type="project" value="UniProtKB-ARBA"/>
</dbReference>
<dbReference type="InterPro" id="IPR020103">
    <property type="entry name" value="PsdUridine_synth_cat_dom_sf"/>
</dbReference>
<evidence type="ECO:0000259" key="4">
    <source>
        <dbReference type="Pfam" id="PF00849"/>
    </source>
</evidence>
<dbReference type="OrthoDB" id="9807829at2"/>
<dbReference type="EMBL" id="AYZJ01000008">
    <property type="protein sequence ID" value="KRN25605.1"/>
    <property type="molecule type" value="Genomic_DNA"/>
</dbReference>
<proteinExistence type="predicted"/>
<name>A0A0R2FHK9_9LACO</name>
<dbReference type="SUPFAM" id="SSF55120">
    <property type="entry name" value="Pseudouridine synthase"/>
    <property type="match status" value="1"/>
</dbReference>
<dbReference type="GO" id="GO:0000455">
    <property type="term" value="P:enzyme-directed rRNA pseudouridine synthesis"/>
    <property type="evidence" value="ECO:0007669"/>
    <property type="project" value="TreeGrafter"/>
</dbReference>
<dbReference type="Proteomes" id="UP000050865">
    <property type="component" value="Unassembled WGS sequence"/>
</dbReference>
<dbReference type="STRING" id="1423730.FC75_GL000142"/>
<dbReference type="PANTHER" id="PTHR21600:SF35">
    <property type="entry name" value="PSEUDOURIDINE SYNTHASE"/>
    <property type="match status" value="1"/>
</dbReference>
<organism evidence="5 6">
    <name type="scientific">Lacticaseibacillus camelliae DSM 22697 = JCM 13995</name>
    <dbReference type="NCBI Taxonomy" id="1423730"/>
    <lineage>
        <taxon>Bacteria</taxon>
        <taxon>Bacillati</taxon>
        <taxon>Bacillota</taxon>
        <taxon>Bacilli</taxon>
        <taxon>Lactobacillales</taxon>
        <taxon>Lactobacillaceae</taxon>
        <taxon>Lacticaseibacillus</taxon>
    </lineage>
</organism>
<evidence type="ECO:0000256" key="3">
    <source>
        <dbReference type="ARBA" id="ARBA00033164"/>
    </source>
</evidence>
<dbReference type="GO" id="GO:0003723">
    <property type="term" value="F:RNA binding"/>
    <property type="evidence" value="ECO:0007669"/>
    <property type="project" value="InterPro"/>
</dbReference>
<dbReference type="PANTHER" id="PTHR21600">
    <property type="entry name" value="MITOCHONDRIAL RNA PSEUDOURIDINE SYNTHASE"/>
    <property type="match status" value="1"/>
</dbReference>
<dbReference type="PATRIC" id="fig|1423730.4.peg.153"/>
<dbReference type="RefSeq" id="WP_054664837.1">
    <property type="nucleotide sequence ID" value="NZ_AYZJ01000008.1"/>
</dbReference>
<gene>
    <name evidence="5" type="ORF">FC75_GL000142</name>
</gene>
<sequence length="285" mass="30409">MNFSFQYSAERATTVKRVLMRQGVSHRLLTKLFAANAVFLNGEPTVNQPVIHGDKIRFELPAADTVAISHDPLTVVQELDNWLIVNKPVGLASVPGPSAPTASLLNRAAGYLAAAGIDGPQPAVMTRLDRDTCGLVLIAKHIFAQGKLDQAEDNGLTKQYQAVVSGILDPAVGTITLPLAKAADGIHREVREGGQTAITDYAVAATHNGLSLVNIVLQTGRTHQIRAHFAAIGHPLVGDPLYGQATSEYPHQLLQASGLTFTDPFTGLTHSYHLPLPADWPAFPA</sequence>
<comment type="caution">
    <text evidence="5">The sequence shown here is derived from an EMBL/GenBank/DDBJ whole genome shotgun (WGS) entry which is preliminary data.</text>
</comment>
<evidence type="ECO:0000256" key="1">
    <source>
        <dbReference type="ARBA" id="ARBA00000073"/>
    </source>
</evidence>
<keyword evidence="6" id="KW-1185">Reference proteome</keyword>
<evidence type="ECO:0000313" key="6">
    <source>
        <dbReference type="Proteomes" id="UP000050865"/>
    </source>
</evidence>
<feature type="domain" description="Pseudouridine synthase RsuA/RluA-like" evidence="4">
    <location>
        <begin position="81"/>
        <end position="231"/>
    </location>
</feature>
<accession>A0A0R2FHK9</accession>
<protein>
    <recommendedName>
        <fullName evidence="2">RNA pseudouridylate synthase</fullName>
    </recommendedName>
    <alternativeName>
        <fullName evidence="3">RNA-uridine isomerase</fullName>
    </alternativeName>
</protein>
<dbReference type="Gene3D" id="3.30.2350.10">
    <property type="entry name" value="Pseudouridine synthase"/>
    <property type="match status" value="1"/>
</dbReference>
<dbReference type="Pfam" id="PF00849">
    <property type="entry name" value="PseudoU_synth_2"/>
    <property type="match status" value="1"/>
</dbReference>
<reference evidence="5 6" key="1">
    <citation type="journal article" date="2015" name="Genome Announc.">
        <title>Expanding the biotechnology potential of lactobacilli through comparative genomics of 213 strains and associated genera.</title>
        <authorList>
            <person name="Sun Z."/>
            <person name="Harris H.M."/>
            <person name="McCann A."/>
            <person name="Guo C."/>
            <person name="Argimon S."/>
            <person name="Zhang W."/>
            <person name="Yang X."/>
            <person name="Jeffery I.B."/>
            <person name="Cooney J.C."/>
            <person name="Kagawa T.F."/>
            <person name="Liu W."/>
            <person name="Song Y."/>
            <person name="Salvetti E."/>
            <person name="Wrobel A."/>
            <person name="Rasinkangas P."/>
            <person name="Parkhill J."/>
            <person name="Rea M.C."/>
            <person name="O'Sullivan O."/>
            <person name="Ritari J."/>
            <person name="Douillard F.P."/>
            <person name="Paul Ross R."/>
            <person name="Yang R."/>
            <person name="Briner A.E."/>
            <person name="Felis G.E."/>
            <person name="de Vos W.M."/>
            <person name="Barrangou R."/>
            <person name="Klaenhammer T.R."/>
            <person name="Caufield P.W."/>
            <person name="Cui Y."/>
            <person name="Zhang H."/>
            <person name="O'Toole P.W."/>
        </authorList>
    </citation>
    <scope>NUCLEOTIDE SEQUENCE [LARGE SCALE GENOMIC DNA]</scope>
    <source>
        <strain evidence="5 6">DSM 22697</strain>
    </source>
</reference>
<evidence type="ECO:0000256" key="2">
    <source>
        <dbReference type="ARBA" id="ARBA00031870"/>
    </source>
</evidence>
<dbReference type="InterPro" id="IPR050188">
    <property type="entry name" value="RluA_PseudoU_synthase"/>
</dbReference>
<dbReference type="GO" id="GO:0009982">
    <property type="term" value="F:pseudouridine synthase activity"/>
    <property type="evidence" value="ECO:0007669"/>
    <property type="project" value="InterPro"/>
</dbReference>
<evidence type="ECO:0000313" key="5">
    <source>
        <dbReference type="EMBL" id="KRN25605.1"/>
    </source>
</evidence>